<organism evidence="1 2">
    <name type="scientific">Pseudoloma neurophilia</name>
    <dbReference type="NCBI Taxonomy" id="146866"/>
    <lineage>
        <taxon>Eukaryota</taxon>
        <taxon>Fungi</taxon>
        <taxon>Fungi incertae sedis</taxon>
        <taxon>Microsporidia</taxon>
        <taxon>Pseudoloma</taxon>
    </lineage>
</organism>
<dbReference type="InterPro" id="IPR016024">
    <property type="entry name" value="ARM-type_fold"/>
</dbReference>
<evidence type="ECO:0000313" key="2">
    <source>
        <dbReference type="Proteomes" id="UP000051530"/>
    </source>
</evidence>
<gene>
    <name evidence="1" type="ORF">M153_2164000824</name>
</gene>
<dbReference type="Proteomes" id="UP000051530">
    <property type="component" value="Unassembled WGS sequence"/>
</dbReference>
<keyword evidence="2" id="KW-1185">Reference proteome</keyword>
<comment type="caution">
    <text evidence="1">The sequence shown here is derived from an EMBL/GenBank/DDBJ whole genome shotgun (WGS) entry which is preliminary data.</text>
</comment>
<name>A0A0R0LU33_9MICR</name>
<dbReference type="InterPro" id="IPR011989">
    <property type="entry name" value="ARM-like"/>
</dbReference>
<dbReference type="AlphaFoldDB" id="A0A0R0LU33"/>
<reference evidence="1 2" key="1">
    <citation type="submission" date="2015-07" db="EMBL/GenBank/DDBJ databases">
        <title>The genome of Pseudoloma neurophilia, a relevant intracellular parasite of the zebrafish.</title>
        <authorList>
            <person name="Ndikumana S."/>
            <person name="Pelin A."/>
            <person name="Sanders J."/>
            <person name="Corradi N."/>
        </authorList>
    </citation>
    <scope>NUCLEOTIDE SEQUENCE [LARGE SCALE GENOMIC DNA]</scope>
    <source>
        <strain evidence="1 2">MK1</strain>
    </source>
</reference>
<dbReference type="SUPFAM" id="SSF48371">
    <property type="entry name" value="ARM repeat"/>
    <property type="match status" value="1"/>
</dbReference>
<feature type="non-terminal residue" evidence="1">
    <location>
        <position position="275"/>
    </location>
</feature>
<sequence>MSLDEQIGSKSCKERMNAMPLLEQEWLKDKNSHQHLLHMLLKEKNVLVLEKLIPVFKVIPYSEEIALFAIENLKTLKLKPKIFDYLDCKHNLLNIQLCFDQLTNKNPKFVECVSSYILHFFTTINKNVANDEQLDQLKESLNNPDSNVRKNVIDCLKLFYSRNNTINLKGIKPIIEKEIIEGASSVVENDQQVSIQAQMTPQKIRNHPINVKPEQTSLETPPEFKIPEYVPTSQFESTNQPCHIFEMTDEIQNDLISGLSHSIWKERLEAAEKIA</sequence>
<dbReference type="VEuPathDB" id="MicrosporidiaDB:M153_2164000824"/>
<dbReference type="Gene3D" id="1.25.10.10">
    <property type="entry name" value="Leucine-rich Repeat Variant"/>
    <property type="match status" value="1"/>
</dbReference>
<protein>
    <submittedName>
        <fullName evidence="1">Microtubule-associated protein</fullName>
    </submittedName>
</protein>
<accession>A0A0R0LU33</accession>
<proteinExistence type="predicted"/>
<dbReference type="EMBL" id="LGUB01000599">
    <property type="protein sequence ID" value="KRH92902.1"/>
    <property type="molecule type" value="Genomic_DNA"/>
</dbReference>
<evidence type="ECO:0000313" key="1">
    <source>
        <dbReference type="EMBL" id="KRH92902.1"/>
    </source>
</evidence>